<organism evidence="2 3">
    <name type="scientific">Nocardioides pocheonensis</name>
    <dbReference type="NCBI Taxonomy" id="661485"/>
    <lineage>
        <taxon>Bacteria</taxon>
        <taxon>Bacillati</taxon>
        <taxon>Actinomycetota</taxon>
        <taxon>Actinomycetes</taxon>
        <taxon>Propionibacteriales</taxon>
        <taxon>Nocardioidaceae</taxon>
        <taxon>Nocardioides</taxon>
    </lineage>
</organism>
<protein>
    <submittedName>
        <fullName evidence="2">Uncharacterized protein</fullName>
    </submittedName>
</protein>
<proteinExistence type="predicted"/>
<keyword evidence="3" id="KW-1185">Reference proteome</keyword>
<name>A0A3N0GEU9_9ACTN</name>
<evidence type="ECO:0000256" key="1">
    <source>
        <dbReference type="SAM" id="MobiDB-lite"/>
    </source>
</evidence>
<evidence type="ECO:0000313" key="3">
    <source>
        <dbReference type="Proteomes" id="UP000279994"/>
    </source>
</evidence>
<comment type="caution">
    <text evidence="2">The sequence shown here is derived from an EMBL/GenBank/DDBJ whole genome shotgun (WGS) entry which is preliminary data.</text>
</comment>
<dbReference type="AlphaFoldDB" id="A0A3N0GEU9"/>
<dbReference type="RefSeq" id="WP_123225242.1">
    <property type="nucleotide sequence ID" value="NZ_RJSF01000049.1"/>
</dbReference>
<sequence>MRRGFWFVAGAGAGVYVMVRARRAAETFTPDGFRDRIAGLGVGAHLFADEVRAGMTERETELRQRLGLALDGPLELASPEPHAPLARTSTTESMEGTH</sequence>
<dbReference type="Proteomes" id="UP000279994">
    <property type="component" value="Unassembled WGS sequence"/>
</dbReference>
<dbReference type="OrthoDB" id="4952314at2"/>
<gene>
    <name evidence="2" type="ORF">EFL26_22840</name>
</gene>
<dbReference type="InterPro" id="IPR046165">
    <property type="entry name" value="DUF6167"/>
</dbReference>
<evidence type="ECO:0000313" key="2">
    <source>
        <dbReference type="EMBL" id="RNM11005.1"/>
    </source>
</evidence>
<feature type="compositionally biased region" description="Polar residues" evidence="1">
    <location>
        <begin position="87"/>
        <end position="98"/>
    </location>
</feature>
<reference evidence="2 3" key="1">
    <citation type="submission" date="2018-11" db="EMBL/GenBank/DDBJ databases">
        <authorList>
            <person name="Li F."/>
        </authorList>
    </citation>
    <scope>NUCLEOTIDE SEQUENCE [LARGE SCALE GENOMIC DNA]</scope>
    <source>
        <strain evidence="2 3">Gsoil 818</strain>
    </source>
</reference>
<dbReference type="EMBL" id="RJSF01000049">
    <property type="protein sequence ID" value="RNM11005.1"/>
    <property type="molecule type" value="Genomic_DNA"/>
</dbReference>
<accession>A0A3N0GEU9</accession>
<feature type="region of interest" description="Disordered" evidence="1">
    <location>
        <begin position="74"/>
        <end position="98"/>
    </location>
</feature>
<dbReference type="Pfam" id="PF19664">
    <property type="entry name" value="DUF6167"/>
    <property type="match status" value="1"/>
</dbReference>